<keyword evidence="1" id="KW-1133">Transmembrane helix</keyword>
<comment type="caution">
    <text evidence="2">The sequence shown here is derived from an EMBL/GenBank/DDBJ whole genome shotgun (WGS) entry which is preliminary data.</text>
</comment>
<dbReference type="AlphaFoldDB" id="A0A9X7C7U9"/>
<accession>A0A9X7C7U9</accession>
<reference evidence="2 3" key="1">
    <citation type="submission" date="2017-09" db="EMBL/GenBank/DDBJ databases">
        <title>Large-scale bioinformatics analysis of Bacillus genomes uncovers conserved roles of natural products in bacterial physiology.</title>
        <authorList>
            <consortium name="Agbiome Team Llc"/>
            <person name="Bleich R.M."/>
            <person name="Grubbs K.J."/>
            <person name="Santa Maria K.C."/>
            <person name="Allen S.E."/>
            <person name="Farag S."/>
            <person name="Shank E.A."/>
            <person name="Bowers A."/>
        </authorList>
    </citation>
    <scope>NUCLEOTIDE SEQUENCE [LARGE SCALE GENOMIC DNA]</scope>
    <source>
        <strain evidence="2 3">AFS049141</strain>
    </source>
</reference>
<dbReference type="Proteomes" id="UP000223834">
    <property type="component" value="Unassembled WGS sequence"/>
</dbReference>
<name>A0A9X7C7U9_BACCE</name>
<evidence type="ECO:0000256" key="1">
    <source>
        <dbReference type="SAM" id="Phobius"/>
    </source>
</evidence>
<gene>
    <name evidence="2" type="ORF">CN980_23855</name>
</gene>
<feature type="transmembrane region" description="Helical" evidence="1">
    <location>
        <begin position="9"/>
        <end position="28"/>
    </location>
</feature>
<keyword evidence="1" id="KW-0812">Transmembrane</keyword>
<protein>
    <submittedName>
        <fullName evidence="2">Uncharacterized protein</fullName>
    </submittedName>
</protein>
<proteinExistence type="predicted"/>
<evidence type="ECO:0000313" key="2">
    <source>
        <dbReference type="EMBL" id="PGO65520.1"/>
    </source>
</evidence>
<organism evidence="2 3">
    <name type="scientific">Bacillus cereus</name>
    <dbReference type="NCBI Taxonomy" id="1396"/>
    <lineage>
        <taxon>Bacteria</taxon>
        <taxon>Bacillati</taxon>
        <taxon>Bacillota</taxon>
        <taxon>Bacilli</taxon>
        <taxon>Bacillales</taxon>
        <taxon>Bacillaceae</taxon>
        <taxon>Bacillus</taxon>
        <taxon>Bacillus cereus group</taxon>
    </lineage>
</organism>
<dbReference type="EMBL" id="NUIQ01000231">
    <property type="protein sequence ID" value="PGO65520.1"/>
    <property type="molecule type" value="Genomic_DNA"/>
</dbReference>
<sequence>MQLTTRKRFIITFIPIITIITIITNSTIENRTYIWYNRNILYETMYMSLRFMKKGKQYIIINTLLDSVHIIQINR</sequence>
<keyword evidence="1" id="KW-0472">Membrane</keyword>
<evidence type="ECO:0000313" key="3">
    <source>
        <dbReference type="Proteomes" id="UP000223834"/>
    </source>
</evidence>